<dbReference type="Proteomes" id="UP001596409">
    <property type="component" value="Unassembled WGS sequence"/>
</dbReference>
<proteinExistence type="predicted"/>
<keyword evidence="3" id="KW-1185">Reference proteome</keyword>
<feature type="compositionally biased region" description="Basic and acidic residues" evidence="1">
    <location>
        <begin position="74"/>
        <end position="104"/>
    </location>
</feature>
<sequence length="136" mass="14315">MGTETLGAAVSAARRAGEAIRSGASHAGETEPRWHVMTVCTSAEEVAPGGKLPEPLARLGDAIDTELRPAPGERGTELASRLHDKEHAGLRGTAERVTGHDTVQELRTALRQAKALRRCSPPTRRPPGGWVPTSAG</sequence>
<dbReference type="RefSeq" id="WP_189876615.1">
    <property type="nucleotide sequence ID" value="NZ_BMWA01000021.1"/>
</dbReference>
<dbReference type="EMBL" id="JBHSYM010000013">
    <property type="protein sequence ID" value="MFC7011433.1"/>
    <property type="molecule type" value="Genomic_DNA"/>
</dbReference>
<gene>
    <name evidence="2" type="ORF">ACFQMH_06815</name>
</gene>
<organism evidence="2 3">
    <name type="scientific">Streptomyces viridiviolaceus</name>
    <dbReference type="NCBI Taxonomy" id="68282"/>
    <lineage>
        <taxon>Bacteria</taxon>
        <taxon>Bacillati</taxon>
        <taxon>Actinomycetota</taxon>
        <taxon>Actinomycetes</taxon>
        <taxon>Kitasatosporales</taxon>
        <taxon>Streptomycetaceae</taxon>
        <taxon>Streptomyces</taxon>
    </lineage>
</organism>
<evidence type="ECO:0000256" key="1">
    <source>
        <dbReference type="SAM" id="MobiDB-lite"/>
    </source>
</evidence>
<evidence type="ECO:0000313" key="2">
    <source>
        <dbReference type="EMBL" id="MFC7011433.1"/>
    </source>
</evidence>
<evidence type="ECO:0000313" key="3">
    <source>
        <dbReference type="Proteomes" id="UP001596409"/>
    </source>
</evidence>
<comment type="caution">
    <text evidence="2">The sequence shown here is derived from an EMBL/GenBank/DDBJ whole genome shotgun (WGS) entry which is preliminary data.</text>
</comment>
<reference evidence="3" key="1">
    <citation type="journal article" date="2019" name="Int. J. Syst. Evol. Microbiol.">
        <title>The Global Catalogue of Microorganisms (GCM) 10K type strain sequencing project: providing services to taxonomists for standard genome sequencing and annotation.</title>
        <authorList>
            <consortium name="The Broad Institute Genomics Platform"/>
            <consortium name="The Broad Institute Genome Sequencing Center for Infectious Disease"/>
            <person name="Wu L."/>
            <person name="Ma J."/>
        </authorList>
    </citation>
    <scope>NUCLEOTIDE SEQUENCE [LARGE SCALE GENOMIC DNA]</scope>
    <source>
        <strain evidence="3">JCM 4855</strain>
    </source>
</reference>
<feature type="region of interest" description="Disordered" evidence="1">
    <location>
        <begin position="67"/>
        <end position="136"/>
    </location>
</feature>
<protein>
    <submittedName>
        <fullName evidence="2">Uncharacterized protein</fullName>
    </submittedName>
</protein>
<name>A0ABW2DXJ5_9ACTN</name>
<accession>A0ABW2DXJ5</accession>